<keyword evidence="2" id="KW-0540">Nuclease</keyword>
<evidence type="ECO:0000256" key="5">
    <source>
        <dbReference type="ARBA" id="ARBA00035648"/>
    </source>
</evidence>
<organism evidence="9 10">
    <name type="scientific">Aquifex aeolicus</name>
    <dbReference type="NCBI Taxonomy" id="63363"/>
    <lineage>
        <taxon>Bacteria</taxon>
        <taxon>Pseudomonadati</taxon>
        <taxon>Aquificota</taxon>
        <taxon>Aquificia</taxon>
        <taxon>Aquificales</taxon>
        <taxon>Aquificaceae</taxon>
        <taxon>Aquifex</taxon>
    </lineage>
</organism>
<evidence type="ECO:0000256" key="4">
    <source>
        <dbReference type="ARBA" id="ARBA00022801"/>
    </source>
</evidence>
<dbReference type="NCBIfam" id="TIGR00255">
    <property type="entry name" value="YicC/YloC family endoribonuclease"/>
    <property type="match status" value="1"/>
</dbReference>
<reference evidence="9" key="1">
    <citation type="journal article" date="2020" name="ISME J.">
        <title>Gammaproteobacteria mediating utilization of methyl-, sulfur- and petroleum organic compounds in deep ocean hydrothermal plumes.</title>
        <authorList>
            <person name="Zhou Z."/>
            <person name="Liu Y."/>
            <person name="Pan J."/>
            <person name="Cron B.R."/>
            <person name="Toner B.M."/>
            <person name="Anantharaman K."/>
            <person name="Breier J.A."/>
            <person name="Dick G.J."/>
            <person name="Li M."/>
        </authorList>
    </citation>
    <scope>NUCLEOTIDE SEQUENCE</scope>
    <source>
        <strain evidence="9">SZUA-1501</strain>
    </source>
</reference>
<protein>
    <submittedName>
        <fullName evidence="9">YicC family protein</fullName>
    </submittedName>
</protein>
<sequence length="289" mass="33028">METVRSMTGFGRAYYRDENLKLVVLIKSVNAKGLEISVRLPKEVSVYEKDLRSLIKGRVHRGSVSVSVQLEFFKVKPSVKISDLAEIVDEIIASTRRIGLNISDDLTLQLAFKFYNPAVLEEKIAESDEFKQLFFSIVDKALSDFIQSKIEEGKNLLNDIEGQLEILEKLLKEVKGKSEILTNRAREKLLTKAREILSQDNSGVVTQELKLLLERLDINEEIQRLESHINLFREELKNGAPIGKKLEFITQEMLREVNTMGNKLPDLFPLNVEMKTAIDKIRQQVANLE</sequence>
<dbReference type="Pfam" id="PF08340">
    <property type="entry name" value="YicC-like_C"/>
    <property type="match status" value="1"/>
</dbReference>
<dbReference type="GO" id="GO:0004521">
    <property type="term" value="F:RNA endonuclease activity"/>
    <property type="evidence" value="ECO:0007669"/>
    <property type="project" value="InterPro"/>
</dbReference>
<evidence type="ECO:0000256" key="1">
    <source>
        <dbReference type="ARBA" id="ARBA00001968"/>
    </source>
</evidence>
<evidence type="ECO:0000256" key="2">
    <source>
        <dbReference type="ARBA" id="ARBA00022722"/>
    </source>
</evidence>
<name>A0A9D1CG33_AQUAO</name>
<proteinExistence type="inferred from homology"/>
<dbReference type="EMBL" id="DQVE01000055">
    <property type="protein sequence ID" value="HIP98767.1"/>
    <property type="molecule type" value="Genomic_DNA"/>
</dbReference>
<gene>
    <name evidence="9" type="ORF">EYH37_05355</name>
</gene>
<dbReference type="PANTHER" id="PTHR30636">
    <property type="entry name" value="UPF0701 PROTEIN YICC"/>
    <property type="match status" value="1"/>
</dbReference>
<feature type="domain" description="Endoribonuclease YicC-like N-terminal" evidence="7">
    <location>
        <begin position="4"/>
        <end position="156"/>
    </location>
</feature>
<dbReference type="InterPro" id="IPR013527">
    <property type="entry name" value="YicC-like_N"/>
</dbReference>
<dbReference type="AlphaFoldDB" id="A0A9D1CG33"/>
<comment type="cofactor">
    <cofactor evidence="1">
        <name>a divalent metal cation</name>
        <dbReference type="ChEBI" id="CHEBI:60240"/>
    </cofactor>
</comment>
<feature type="coiled-coil region" evidence="6">
    <location>
        <begin position="150"/>
        <end position="184"/>
    </location>
</feature>
<evidence type="ECO:0000259" key="8">
    <source>
        <dbReference type="Pfam" id="PF08340"/>
    </source>
</evidence>
<keyword evidence="6" id="KW-0175">Coiled coil</keyword>
<dbReference type="Proteomes" id="UP000606463">
    <property type="component" value="Unassembled WGS sequence"/>
</dbReference>
<evidence type="ECO:0000313" key="10">
    <source>
        <dbReference type="Proteomes" id="UP000606463"/>
    </source>
</evidence>
<dbReference type="InterPro" id="IPR005229">
    <property type="entry name" value="YicC/YloC-like"/>
</dbReference>
<dbReference type="PANTHER" id="PTHR30636:SF3">
    <property type="entry name" value="UPF0701 PROTEIN YICC"/>
    <property type="match status" value="1"/>
</dbReference>
<dbReference type="Pfam" id="PF03755">
    <property type="entry name" value="YicC-like_N"/>
    <property type="match status" value="1"/>
</dbReference>
<evidence type="ECO:0000259" key="7">
    <source>
        <dbReference type="Pfam" id="PF03755"/>
    </source>
</evidence>
<keyword evidence="3" id="KW-0255">Endonuclease</keyword>
<evidence type="ECO:0000256" key="6">
    <source>
        <dbReference type="SAM" id="Coils"/>
    </source>
</evidence>
<evidence type="ECO:0000313" key="9">
    <source>
        <dbReference type="EMBL" id="HIP98767.1"/>
    </source>
</evidence>
<comment type="caution">
    <text evidence="9">The sequence shown here is derived from an EMBL/GenBank/DDBJ whole genome shotgun (WGS) entry which is preliminary data.</text>
</comment>
<feature type="domain" description="Endoribonuclease YicC-like C-terminal" evidence="8">
    <location>
        <begin position="177"/>
        <end position="289"/>
    </location>
</feature>
<keyword evidence="4" id="KW-0378">Hydrolase</keyword>
<dbReference type="GO" id="GO:0016787">
    <property type="term" value="F:hydrolase activity"/>
    <property type="evidence" value="ECO:0007669"/>
    <property type="project" value="UniProtKB-KW"/>
</dbReference>
<comment type="similarity">
    <text evidence="5">Belongs to the YicC/YloC family.</text>
</comment>
<evidence type="ECO:0000256" key="3">
    <source>
        <dbReference type="ARBA" id="ARBA00022759"/>
    </source>
</evidence>
<dbReference type="InterPro" id="IPR013551">
    <property type="entry name" value="YicC-like_C"/>
</dbReference>
<accession>A0A9D1CG33</accession>